<evidence type="ECO:0000259" key="4">
    <source>
        <dbReference type="PROSITE" id="PS51208"/>
    </source>
</evidence>
<keyword evidence="1 3" id="KW-0732">Signal</keyword>
<feature type="chain" id="PRO_5045836505" evidence="3">
    <location>
        <begin position="31"/>
        <end position="1152"/>
    </location>
</feature>
<dbReference type="NCBIfam" id="TIGR02601">
    <property type="entry name" value="autotrns_rpt"/>
    <property type="match status" value="1"/>
</dbReference>
<accession>A0ABS6ILR1</accession>
<feature type="region of interest" description="Disordered" evidence="2">
    <location>
        <begin position="190"/>
        <end position="213"/>
    </location>
</feature>
<dbReference type="RefSeq" id="WP_216962896.1">
    <property type="nucleotide sequence ID" value="NZ_JAHOPB010000001.1"/>
</dbReference>
<evidence type="ECO:0000256" key="1">
    <source>
        <dbReference type="ARBA" id="ARBA00022729"/>
    </source>
</evidence>
<proteinExistence type="predicted"/>
<dbReference type="InterPro" id="IPR013425">
    <property type="entry name" value="Autotrns_rpt"/>
</dbReference>
<reference evidence="5 6" key="1">
    <citation type="submission" date="2021-06" db="EMBL/GenBank/DDBJ databases">
        <authorList>
            <person name="Lee D.H."/>
        </authorList>
    </citation>
    <scope>NUCLEOTIDE SEQUENCE [LARGE SCALE GENOMIC DNA]</scope>
    <source>
        <strain evidence="5 6">MMS21-HV4-11</strain>
    </source>
</reference>
<comment type="caution">
    <text evidence="5">The sequence shown here is derived from an EMBL/GenBank/DDBJ whole genome shotgun (WGS) entry which is preliminary data.</text>
</comment>
<feature type="signal peptide" evidence="3">
    <location>
        <begin position="1"/>
        <end position="30"/>
    </location>
</feature>
<dbReference type="EMBL" id="JAHOPB010000001">
    <property type="protein sequence ID" value="MBU8875527.1"/>
    <property type="molecule type" value="Genomic_DNA"/>
</dbReference>
<dbReference type="PROSITE" id="PS51208">
    <property type="entry name" value="AUTOTRANSPORTER"/>
    <property type="match status" value="1"/>
</dbReference>
<dbReference type="InterPro" id="IPR005546">
    <property type="entry name" value="Autotransporte_beta"/>
</dbReference>
<feature type="domain" description="Autotransporter" evidence="4">
    <location>
        <begin position="868"/>
        <end position="1152"/>
    </location>
</feature>
<dbReference type="SMART" id="SM00014">
    <property type="entry name" value="acidPPc"/>
    <property type="match status" value="1"/>
</dbReference>
<dbReference type="Proteomes" id="UP000727907">
    <property type="component" value="Unassembled WGS sequence"/>
</dbReference>
<protein>
    <submittedName>
        <fullName evidence="5">Autotransporter domain-containing protein</fullName>
    </submittedName>
</protein>
<organism evidence="5 6">
    <name type="scientific">Reyranella humidisoli</name>
    <dbReference type="NCBI Taxonomy" id="2849149"/>
    <lineage>
        <taxon>Bacteria</taxon>
        <taxon>Pseudomonadati</taxon>
        <taxon>Pseudomonadota</taxon>
        <taxon>Alphaproteobacteria</taxon>
        <taxon>Hyphomicrobiales</taxon>
        <taxon>Reyranellaceae</taxon>
        <taxon>Reyranella</taxon>
    </lineage>
</organism>
<evidence type="ECO:0000256" key="2">
    <source>
        <dbReference type="SAM" id="MobiDB-lite"/>
    </source>
</evidence>
<dbReference type="SMART" id="SM00869">
    <property type="entry name" value="Autotransporter"/>
    <property type="match status" value="1"/>
</dbReference>
<dbReference type="InterPro" id="IPR000326">
    <property type="entry name" value="PAP2/HPO"/>
</dbReference>
<gene>
    <name evidence="5" type="ORF">KQ910_17270</name>
</gene>
<name>A0ABS6ILR1_9HYPH</name>
<sequence length="1152" mass="116531">MKIGTPRAHIIAGLAFALASLCVSLAPASAQPSCNSLNLDPASQQCAQYQGQYGVLATFATPAYSTPNNSIMTSDLSIVEGIYGNATVGQRNQAAANYYLSNSQYNVWNQISPSSQILSTLTAFPQLGVSAPLSIALSSQIPGSAGVYQSITNTLNTIVGTNTIVGFQQVDPLKDAFNSYLTAFRGTTTPYSYPSPGPNQTPGQNDPRPFQISNAIASNPWSASQASAAAIQNQIGEWGAPGSGGGLQMSGGFPSGHSTVGDTTSLLYAMLLPQAYQSLMVSSQQFGLSRNILGVHHPLDVIGARILAYYTTTQLLADEPNYVFPIPIPSISTFPAYLSALSSDLTATLNSTYGSAITAVPYAACASNIVGCIANGSLPSAAQFAAANQAYANQATYGFQPVGPTNLAAVVPANAYLLIATRFPYLNSAQLTEVLATTELPSGGVLDDGKGWVRLNLFKAAGGYGAFNSSVAVTLDASLGGFNAVDMWSNDISGPGGLTKSGTGLLILGGNNSFTGGTTVTQGTLALSGTMVGNLTIQPGASFVSGGGYSVASGATLENAGTFQSVNASLVNQGTLNNSGTLNTDLVNTGTATNTGTINGSIANTGNFIQAAGAFANGATLINNGIFTGNVINTGVLGGNGTFVGTVTNNGIVSPGNSIGTLNVVGTLTQAPGSGFQVETTGAGQADRVNVSGAPGTATIAGGTVTLSGASGVYAPSTTYTILNATGGVTGTFANANSLYPFLQPSLSYDATNVFLTLKPGGFGAGAATPNQAAVGRVLDASVAGSSGDLATIIGTMATYTSAQGQAAMNAISGQNYSGFGTANLGSGLLFMNSLGQQMGLARGGFGGGQRVALAQACETGLPDACDGAPSPWSLWGNALGGTGSIAGNANSATLTYNAGGFATGIDYRFDPRFVAGVGVGFSSGNQWASGFSGQGTTSSYQASLYASFTQGAFYLDGMAGYGYNDNQMTRQIVLPNLAARTAQGRTGANQFLGQLEAGYRIGLYEPAAMSVTPFARFQGLTNSQYGFTESGAGALNLSVAAQTTGSARSVLGAEFAGAFGAEGREKLAVQMRLGWAHEYADTSRPVTAAFAGAPGASFTVFGAASQRDTATLSLAANTAVAQGVALYARYDGEVGYGTSTHALNAGFRVTW</sequence>
<evidence type="ECO:0000256" key="3">
    <source>
        <dbReference type="SAM" id="SignalP"/>
    </source>
</evidence>
<evidence type="ECO:0000313" key="5">
    <source>
        <dbReference type="EMBL" id="MBU8875527.1"/>
    </source>
</evidence>
<dbReference type="Pfam" id="PF12951">
    <property type="entry name" value="PATR"/>
    <property type="match status" value="1"/>
</dbReference>
<dbReference type="Pfam" id="PF01569">
    <property type="entry name" value="PAP2"/>
    <property type="match status" value="1"/>
</dbReference>
<dbReference type="Pfam" id="PF03797">
    <property type="entry name" value="Autotransporter"/>
    <property type="match status" value="1"/>
</dbReference>
<keyword evidence="6" id="KW-1185">Reference proteome</keyword>
<evidence type="ECO:0000313" key="6">
    <source>
        <dbReference type="Proteomes" id="UP000727907"/>
    </source>
</evidence>